<keyword evidence="2 6" id="KW-0436">Ligase</keyword>
<feature type="domain" description="ATP-grasp" evidence="5">
    <location>
        <begin position="109"/>
        <end position="316"/>
    </location>
</feature>
<dbReference type="SUPFAM" id="SSF52440">
    <property type="entry name" value="PreATP-grasp domain"/>
    <property type="match status" value="2"/>
</dbReference>
<dbReference type="RefSeq" id="WP_006974294.1">
    <property type="nucleotide sequence ID" value="NZ_ABCS01000063.1"/>
</dbReference>
<dbReference type="Proteomes" id="UP000005801">
    <property type="component" value="Unassembled WGS sequence"/>
</dbReference>
<keyword evidence="3" id="KW-0961">Cell wall biogenesis/degradation</keyword>
<dbReference type="STRING" id="391625.PPSIR1_23144"/>
<keyword evidence="4" id="KW-0067">ATP-binding</keyword>
<sequence length="674" mass="72073">MRIAFVHNLKTRETEAQAEFDSPETVVAIATMLRDLGHQVGLFDMSNELGQAVAELERYAPDLVLNTAEGQGGPLREALFPALFEELGLAYTGSGPTTCALTLDKHRTKEVVAALGVPTPRSFLIEDYTELADIPASSWPIPAIIKPNFEGSSKGVSGHSIAHDPREVPLLVSRLLARFEAGVLVEAFVPGRDVTVPWLEVVGALPAAEYSFGDAPVDAQQIYDYELKQDGGAVQVQTPAKLAPALARKLARMSERIVAALNVRDLARLDFRITPSGEPYFLEINALPSLEPGASIYESAALAGLSQPDMVLGSVIASAVRRQPVTRSPQPSRPRRPRVGLIYNLRRVDPRRGDDSEAEFDSRETVDALADALGQLGLDVVELEATPDLVHTLPRAKLALAFNIAEGSRGRCRELIVPALLELLGVPYTGSDAVAMALTLDKSLAKAAVAAAGLRTPSWAVLRRGSDPLPTGLRYPLFLKPIAEGSSKGIDDGAVVLDERSLRTRAWALLARYHQPVLVEEYLPGREFTVGIVEALHPAVLAPMEIIHDDSDSHAFYGFESKLSADAGVRYQAPAQVDADLDDALRSAAQAAFRALGCRDVARIDLRLDAAGEAHFIECNPLPGLSPGWSDLCMIAAAEGIDYAGLVAGLVAPALARAGHSLPSLGGSGRARVN</sequence>
<reference evidence="6 7" key="1">
    <citation type="submission" date="2007-06" db="EMBL/GenBank/DDBJ databases">
        <authorList>
            <person name="Shimkets L."/>
            <person name="Ferriera S."/>
            <person name="Johnson J."/>
            <person name="Kravitz S."/>
            <person name="Beeson K."/>
            <person name="Sutton G."/>
            <person name="Rogers Y.-H."/>
            <person name="Friedman R."/>
            <person name="Frazier M."/>
            <person name="Venter J.C."/>
        </authorList>
    </citation>
    <scope>NUCLEOTIDE SEQUENCE [LARGE SCALE GENOMIC DNA]</scope>
    <source>
        <strain evidence="6 7">SIR-1</strain>
    </source>
</reference>
<dbReference type="GO" id="GO:0071555">
    <property type="term" value="P:cell wall organization"/>
    <property type="evidence" value="ECO:0007669"/>
    <property type="project" value="UniProtKB-KW"/>
</dbReference>
<dbReference type="PANTHER" id="PTHR23132:SF23">
    <property type="entry name" value="D-ALANINE--D-ALANINE LIGASE B"/>
    <property type="match status" value="1"/>
</dbReference>
<proteinExistence type="inferred from homology"/>
<dbReference type="Gene3D" id="3.30.1490.20">
    <property type="entry name" value="ATP-grasp fold, A domain"/>
    <property type="match status" value="2"/>
</dbReference>
<dbReference type="InterPro" id="IPR011761">
    <property type="entry name" value="ATP-grasp"/>
</dbReference>
<evidence type="ECO:0000256" key="1">
    <source>
        <dbReference type="ARBA" id="ARBA00010871"/>
    </source>
</evidence>
<evidence type="ECO:0000256" key="2">
    <source>
        <dbReference type="ARBA" id="ARBA00022598"/>
    </source>
</evidence>
<evidence type="ECO:0000256" key="4">
    <source>
        <dbReference type="PROSITE-ProRule" id="PRU00409"/>
    </source>
</evidence>
<evidence type="ECO:0000313" key="6">
    <source>
        <dbReference type="EMBL" id="EDM76502.1"/>
    </source>
</evidence>
<keyword evidence="4" id="KW-0547">Nucleotide-binding</keyword>
<gene>
    <name evidence="6" type="ORF">PPSIR1_23144</name>
</gene>
<accession>A6GC53</accession>
<feature type="domain" description="ATP-grasp" evidence="5">
    <location>
        <begin position="446"/>
        <end position="652"/>
    </location>
</feature>
<dbReference type="GO" id="GO:0008716">
    <property type="term" value="F:D-alanine-D-alanine ligase activity"/>
    <property type="evidence" value="ECO:0007669"/>
    <property type="project" value="InterPro"/>
</dbReference>
<dbReference type="OrthoDB" id="9813261at2"/>
<dbReference type="Gene3D" id="3.30.470.20">
    <property type="entry name" value="ATP-grasp fold, B domain"/>
    <property type="match status" value="2"/>
</dbReference>
<comment type="similarity">
    <text evidence="1">Belongs to the D-alanine--D-alanine ligase family.</text>
</comment>
<dbReference type="InterPro" id="IPR013815">
    <property type="entry name" value="ATP_grasp_subdomain_1"/>
</dbReference>
<dbReference type="Pfam" id="PF07478">
    <property type="entry name" value="Dala_Dala_lig_C"/>
    <property type="match status" value="2"/>
</dbReference>
<dbReference type="eggNOG" id="COG1181">
    <property type="taxonomic scope" value="Bacteria"/>
</dbReference>
<keyword evidence="7" id="KW-1185">Reference proteome</keyword>
<dbReference type="Gene3D" id="3.40.50.20">
    <property type="match status" value="2"/>
</dbReference>
<name>A6GC53_9BACT</name>
<organism evidence="6 7">
    <name type="scientific">Plesiocystis pacifica SIR-1</name>
    <dbReference type="NCBI Taxonomy" id="391625"/>
    <lineage>
        <taxon>Bacteria</taxon>
        <taxon>Pseudomonadati</taxon>
        <taxon>Myxococcota</taxon>
        <taxon>Polyangia</taxon>
        <taxon>Nannocystales</taxon>
        <taxon>Nannocystaceae</taxon>
        <taxon>Plesiocystis</taxon>
    </lineage>
</organism>
<dbReference type="GO" id="GO:0046872">
    <property type="term" value="F:metal ion binding"/>
    <property type="evidence" value="ECO:0007669"/>
    <property type="project" value="InterPro"/>
</dbReference>
<dbReference type="EMBL" id="ABCS01000063">
    <property type="protein sequence ID" value="EDM76502.1"/>
    <property type="molecule type" value="Genomic_DNA"/>
</dbReference>
<dbReference type="AlphaFoldDB" id="A6GC53"/>
<dbReference type="SUPFAM" id="SSF56059">
    <property type="entry name" value="Glutathione synthetase ATP-binding domain-like"/>
    <property type="match status" value="2"/>
</dbReference>
<protein>
    <submittedName>
        <fullName evidence="6">D-alanine--D-alanine ligase</fullName>
    </submittedName>
</protein>
<dbReference type="GO" id="GO:0005524">
    <property type="term" value="F:ATP binding"/>
    <property type="evidence" value="ECO:0007669"/>
    <property type="project" value="UniProtKB-UniRule"/>
</dbReference>
<evidence type="ECO:0000313" key="7">
    <source>
        <dbReference type="Proteomes" id="UP000005801"/>
    </source>
</evidence>
<evidence type="ECO:0000256" key="3">
    <source>
        <dbReference type="ARBA" id="ARBA00023316"/>
    </source>
</evidence>
<evidence type="ECO:0000259" key="5">
    <source>
        <dbReference type="PROSITE" id="PS50975"/>
    </source>
</evidence>
<dbReference type="PROSITE" id="PS50975">
    <property type="entry name" value="ATP_GRASP"/>
    <property type="match status" value="2"/>
</dbReference>
<comment type="caution">
    <text evidence="6">The sequence shown here is derived from an EMBL/GenBank/DDBJ whole genome shotgun (WGS) entry which is preliminary data.</text>
</comment>
<dbReference type="InterPro" id="IPR016185">
    <property type="entry name" value="PreATP-grasp_dom_sf"/>
</dbReference>
<dbReference type="InterPro" id="IPR011095">
    <property type="entry name" value="Dala_Dala_lig_C"/>
</dbReference>
<dbReference type="PANTHER" id="PTHR23132">
    <property type="entry name" value="D-ALANINE--D-ALANINE LIGASE"/>
    <property type="match status" value="1"/>
</dbReference>